<comment type="caution">
    <text evidence="4">The sequence shown here is derived from an EMBL/GenBank/DDBJ whole genome shotgun (WGS) entry which is preliminary data.</text>
</comment>
<dbReference type="PANTHER" id="PTHR30487:SF0">
    <property type="entry name" value="PREPILIN LEADER PEPTIDASE_N-METHYLTRANSFERASE-RELATED"/>
    <property type="match status" value="1"/>
</dbReference>
<evidence type="ECO:0000256" key="2">
    <source>
        <dbReference type="SAM" id="Phobius"/>
    </source>
</evidence>
<evidence type="ECO:0000313" key="5">
    <source>
        <dbReference type="Proteomes" id="UP000647235"/>
    </source>
</evidence>
<sequence length="152" mass="16383">MMIFSKIYLCRWFMLYLLATCLVWIAGQDARTHRISNRSVLAFGALAAAYRMLCPELSCQAVCVGVFAVSVPLLLLAAWKPGAVGGGDVKLMAAGGSLFGANGIWQAFFTGILLAGIWTIVMLLCKKVKRKSSIPLGPFLSAGMLISLSLFF</sequence>
<organism evidence="4 5">
    <name type="scientific">Dorea hominis</name>
    <dbReference type="NCBI Taxonomy" id="2763040"/>
    <lineage>
        <taxon>Bacteria</taxon>
        <taxon>Bacillati</taxon>
        <taxon>Bacillota</taxon>
        <taxon>Clostridia</taxon>
        <taxon>Lachnospirales</taxon>
        <taxon>Lachnospiraceae</taxon>
        <taxon>Dorea</taxon>
    </lineage>
</organism>
<accession>A0ABR7EVT4</accession>
<dbReference type="RefSeq" id="WP_118288356.1">
    <property type="nucleotide sequence ID" value="NZ_JACOOY010000011.1"/>
</dbReference>
<keyword evidence="5" id="KW-1185">Reference proteome</keyword>
<proteinExistence type="inferred from homology"/>
<feature type="transmembrane region" description="Helical" evidence="2">
    <location>
        <begin position="99"/>
        <end position="121"/>
    </location>
</feature>
<evidence type="ECO:0000259" key="3">
    <source>
        <dbReference type="Pfam" id="PF01478"/>
    </source>
</evidence>
<keyword evidence="2" id="KW-1133">Transmembrane helix</keyword>
<feature type="transmembrane region" description="Helical" evidence="2">
    <location>
        <begin position="61"/>
        <end position="79"/>
    </location>
</feature>
<dbReference type="Pfam" id="PF01478">
    <property type="entry name" value="Peptidase_A24"/>
    <property type="match status" value="1"/>
</dbReference>
<keyword evidence="2" id="KW-0812">Transmembrane</keyword>
<protein>
    <submittedName>
        <fullName evidence="4">Prepilin peptidase</fullName>
    </submittedName>
</protein>
<evidence type="ECO:0000313" key="4">
    <source>
        <dbReference type="EMBL" id="MBC5665465.1"/>
    </source>
</evidence>
<dbReference type="EMBL" id="JACOOY010000011">
    <property type="protein sequence ID" value="MBC5665465.1"/>
    <property type="molecule type" value="Genomic_DNA"/>
</dbReference>
<feature type="transmembrane region" description="Helical" evidence="2">
    <location>
        <begin position="38"/>
        <end position="54"/>
    </location>
</feature>
<feature type="domain" description="Prepilin type IV endopeptidase peptidase" evidence="3">
    <location>
        <begin position="17"/>
        <end position="120"/>
    </location>
</feature>
<dbReference type="Gene3D" id="1.20.120.1220">
    <property type="match status" value="1"/>
</dbReference>
<comment type="similarity">
    <text evidence="1">Belongs to the peptidase A24 family.</text>
</comment>
<gene>
    <name evidence="4" type="ORF">H8S07_09280</name>
</gene>
<evidence type="ECO:0000256" key="1">
    <source>
        <dbReference type="ARBA" id="ARBA00005801"/>
    </source>
</evidence>
<dbReference type="Proteomes" id="UP000647235">
    <property type="component" value="Unassembled WGS sequence"/>
</dbReference>
<feature type="transmembrane region" description="Helical" evidence="2">
    <location>
        <begin position="7"/>
        <end position="26"/>
    </location>
</feature>
<dbReference type="InterPro" id="IPR050882">
    <property type="entry name" value="Prepilin_peptidase/N-MTase"/>
</dbReference>
<dbReference type="InterPro" id="IPR000045">
    <property type="entry name" value="Prepilin_IV_endopep_pep"/>
</dbReference>
<reference evidence="4 5" key="1">
    <citation type="submission" date="2020-08" db="EMBL/GenBank/DDBJ databases">
        <title>Genome public.</title>
        <authorList>
            <person name="Liu C."/>
            <person name="Sun Q."/>
        </authorList>
    </citation>
    <scope>NUCLEOTIDE SEQUENCE [LARGE SCALE GENOMIC DNA]</scope>
    <source>
        <strain evidence="4 5">NSJ-36</strain>
    </source>
</reference>
<name>A0ABR7EVT4_9FIRM</name>
<feature type="transmembrane region" description="Helical" evidence="2">
    <location>
        <begin position="133"/>
        <end position="151"/>
    </location>
</feature>
<dbReference type="PANTHER" id="PTHR30487">
    <property type="entry name" value="TYPE 4 PREPILIN-LIKE PROTEINS LEADER PEPTIDE-PROCESSING ENZYME"/>
    <property type="match status" value="1"/>
</dbReference>
<keyword evidence="2" id="KW-0472">Membrane</keyword>